<keyword evidence="1" id="KW-0175">Coiled coil</keyword>
<keyword evidence="2" id="KW-1133">Transmembrane helix</keyword>
<name>A0A8S5LPV3_9CAUD</name>
<sequence>MTMEEAAVKIEGHEHEIKSLKHRMEEVERDQQALIKLTASVEVMATKQEEMGTKVSRIDEKMTEMEGKSAKRWDSLVDKVIWLIAGACIAALFATAGIAI</sequence>
<keyword evidence="2" id="KW-0812">Transmembrane</keyword>
<proteinExistence type="predicted"/>
<feature type="transmembrane region" description="Helical" evidence="2">
    <location>
        <begin position="80"/>
        <end position="99"/>
    </location>
</feature>
<accession>A0A8S5LPV3</accession>
<keyword evidence="2" id="KW-0472">Membrane</keyword>
<reference evidence="3" key="1">
    <citation type="journal article" date="2021" name="Proc. Natl. Acad. Sci. U.S.A.">
        <title>A Catalog of Tens of Thousands of Viruses from Human Metagenomes Reveals Hidden Associations with Chronic Diseases.</title>
        <authorList>
            <person name="Tisza M.J."/>
            <person name="Buck C.B."/>
        </authorList>
    </citation>
    <scope>NUCLEOTIDE SEQUENCE</scope>
    <source>
        <strain evidence="3">CtoiW10</strain>
    </source>
</reference>
<dbReference type="EMBL" id="BK015888">
    <property type="protein sequence ID" value="DAD71867.1"/>
    <property type="molecule type" value="Genomic_DNA"/>
</dbReference>
<organism evidence="3">
    <name type="scientific">Siphoviridae sp. ctoiW10</name>
    <dbReference type="NCBI Taxonomy" id="2827592"/>
    <lineage>
        <taxon>Viruses</taxon>
        <taxon>Duplodnaviria</taxon>
        <taxon>Heunggongvirae</taxon>
        <taxon>Uroviricota</taxon>
        <taxon>Caudoviricetes</taxon>
    </lineage>
</organism>
<protein>
    <recommendedName>
        <fullName evidence="4">Hemolysin XhlA</fullName>
    </recommendedName>
</protein>
<evidence type="ECO:0000313" key="3">
    <source>
        <dbReference type="EMBL" id="DAD71867.1"/>
    </source>
</evidence>
<evidence type="ECO:0000256" key="1">
    <source>
        <dbReference type="SAM" id="Coils"/>
    </source>
</evidence>
<feature type="coiled-coil region" evidence="1">
    <location>
        <begin position="3"/>
        <end position="37"/>
    </location>
</feature>
<evidence type="ECO:0008006" key="4">
    <source>
        <dbReference type="Google" id="ProtNLM"/>
    </source>
</evidence>
<evidence type="ECO:0000256" key="2">
    <source>
        <dbReference type="SAM" id="Phobius"/>
    </source>
</evidence>